<keyword evidence="3" id="KW-1185">Reference proteome</keyword>
<evidence type="ECO:0000313" key="3">
    <source>
        <dbReference type="Proteomes" id="UP000028682"/>
    </source>
</evidence>
<dbReference type="Proteomes" id="UP000028682">
    <property type="component" value="Chromosome"/>
</dbReference>
<name>A0ABX6TUP8_STRLI</name>
<feature type="region of interest" description="Disordered" evidence="1">
    <location>
        <begin position="21"/>
        <end position="45"/>
    </location>
</feature>
<sequence length="45" mass="5071">MSYPLIGGSGKRLLERHMADRPGRAEYAARTSGFFPRPPRRPRSA</sequence>
<accession>A0ABX6TUP8</accession>
<evidence type="ECO:0000313" key="2">
    <source>
        <dbReference type="EMBL" id="QNR95669.1"/>
    </source>
</evidence>
<protein>
    <submittedName>
        <fullName evidence="2">Uncharacterized protein</fullName>
    </submittedName>
</protein>
<dbReference type="EMBL" id="CP009124">
    <property type="protein sequence ID" value="QNR95669.1"/>
    <property type="molecule type" value="Genomic_DNA"/>
</dbReference>
<organism evidence="2 3">
    <name type="scientific">Streptomyces lividans TK24</name>
    <dbReference type="NCBI Taxonomy" id="457428"/>
    <lineage>
        <taxon>Bacteria</taxon>
        <taxon>Bacillati</taxon>
        <taxon>Actinomycetota</taxon>
        <taxon>Actinomycetes</taxon>
        <taxon>Kitasatosporales</taxon>
        <taxon>Streptomycetaceae</taxon>
        <taxon>Streptomyces</taxon>
    </lineage>
</organism>
<proteinExistence type="predicted"/>
<reference evidence="3" key="1">
    <citation type="submission" date="2014-08" db="EMBL/GenBank/DDBJ databases">
        <title>Complete genome sequence of Streptomyces lividans TK24.</title>
        <authorList>
            <consortium name="StrepSynth"/>
            <person name="Ruckert C."/>
            <person name="Fridjonson O.H."/>
            <person name="Lambert C."/>
            <person name="van Wezel G.P."/>
            <person name="Bernaerts K."/>
            <person name="Anne J."/>
            <person name="Economou A."/>
            <person name="Kalinowski J."/>
        </authorList>
    </citation>
    <scope>NUCLEOTIDE SEQUENCE [LARGE SCALE GENOMIC DNA]</scope>
    <source>
        <strain evidence="3">TK24</strain>
    </source>
</reference>
<evidence type="ECO:0000256" key="1">
    <source>
        <dbReference type="SAM" id="MobiDB-lite"/>
    </source>
</evidence>
<gene>
    <name evidence="2" type="ORF">SLIV_34780</name>
</gene>